<feature type="region of interest" description="Disordered" evidence="1">
    <location>
        <begin position="1"/>
        <end position="89"/>
    </location>
</feature>
<feature type="non-terminal residue" evidence="2">
    <location>
        <position position="89"/>
    </location>
</feature>
<evidence type="ECO:0000313" key="3">
    <source>
        <dbReference type="Proteomes" id="UP000335636"/>
    </source>
</evidence>
<name>A0A5E4AI42_MARMO</name>
<feature type="compositionally biased region" description="Basic and acidic residues" evidence="1">
    <location>
        <begin position="38"/>
        <end position="66"/>
    </location>
</feature>
<protein>
    <submittedName>
        <fullName evidence="2">Uncharacterized protein</fullName>
    </submittedName>
</protein>
<accession>A0A5E4AI42</accession>
<evidence type="ECO:0000313" key="2">
    <source>
        <dbReference type="EMBL" id="VTJ56132.1"/>
    </source>
</evidence>
<gene>
    <name evidence="2" type="ORF">MONAX_5E011868</name>
</gene>
<keyword evidence="3" id="KW-1185">Reference proteome</keyword>
<dbReference type="AlphaFoldDB" id="A0A5E4AI42"/>
<dbReference type="EMBL" id="CABDUW010000062">
    <property type="protein sequence ID" value="VTJ56132.1"/>
    <property type="molecule type" value="Genomic_DNA"/>
</dbReference>
<comment type="caution">
    <text evidence="2">The sequence shown here is derived from an EMBL/GenBank/DDBJ whole genome shotgun (WGS) entry which is preliminary data.</text>
</comment>
<reference evidence="2" key="1">
    <citation type="submission" date="2019-04" db="EMBL/GenBank/DDBJ databases">
        <authorList>
            <person name="Alioto T."/>
            <person name="Alioto T."/>
        </authorList>
    </citation>
    <scope>NUCLEOTIDE SEQUENCE [LARGE SCALE GENOMIC DNA]</scope>
</reference>
<organism evidence="2 3">
    <name type="scientific">Marmota monax</name>
    <name type="common">Woodchuck</name>
    <dbReference type="NCBI Taxonomy" id="9995"/>
    <lineage>
        <taxon>Eukaryota</taxon>
        <taxon>Metazoa</taxon>
        <taxon>Chordata</taxon>
        <taxon>Craniata</taxon>
        <taxon>Vertebrata</taxon>
        <taxon>Euteleostomi</taxon>
        <taxon>Mammalia</taxon>
        <taxon>Eutheria</taxon>
        <taxon>Euarchontoglires</taxon>
        <taxon>Glires</taxon>
        <taxon>Rodentia</taxon>
        <taxon>Sciuromorpha</taxon>
        <taxon>Sciuridae</taxon>
        <taxon>Xerinae</taxon>
        <taxon>Marmotini</taxon>
        <taxon>Marmota</taxon>
    </lineage>
</organism>
<evidence type="ECO:0000256" key="1">
    <source>
        <dbReference type="SAM" id="MobiDB-lite"/>
    </source>
</evidence>
<proteinExistence type="predicted"/>
<sequence>MRRKGKSTVSTQSSKRGTKRSQNRGAQKPCRTPTSLPHEWKTDGNLLRRGEPHQRGDGNREHRDDPCSGVEVGETSRPTGFRTAIRTLK</sequence>
<dbReference type="Proteomes" id="UP000335636">
    <property type="component" value="Unassembled WGS sequence"/>
</dbReference>